<dbReference type="EMBL" id="WUBL01000018">
    <property type="protein sequence ID" value="KAF2970926.1"/>
    <property type="molecule type" value="Genomic_DNA"/>
</dbReference>
<dbReference type="CDD" id="cd12148">
    <property type="entry name" value="fungal_TF_MHR"/>
    <property type="match status" value="1"/>
</dbReference>
<dbReference type="PANTHER" id="PTHR33442">
    <property type="entry name" value="TRANS-3-HYDROXY-L-PROLINE DEHYDRATASE"/>
    <property type="match status" value="1"/>
</dbReference>
<comment type="caution">
    <text evidence="5">The sequence shown here is derived from an EMBL/GenBank/DDBJ whole genome shotgun (WGS) entry which is preliminary data.</text>
</comment>
<feature type="region of interest" description="Disordered" evidence="3">
    <location>
        <begin position="327"/>
        <end position="402"/>
    </location>
</feature>
<dbReference type="SMART" id="SM00906">
    <property type="entry name" value="Fungal_trans"/>
    <property type="match status" value="1"/>
</dbReference>
<reference evidence="5 6" key="1">
    <citation type="submission" date="2019-12" db="EMBL/GenBank/DDBJ databases">
        <title>Draft genome sequence of the ascomycete Xylaria multiplex DSM 110363.</title>
        <authorList>
            <person name="Buettner E."/>
            <person name="Kellner H."/>
        </authorList>
    </citation>
    <scope>NUCLEOTIDE SEQUENCE [LARGE SCALE GENOMIC DNA]</scope>
    <source>
        <strain evidence="5 6">DSM 110363</strain>
    </source>
</reference>
<dbReference type="GO" id="GO:0006351">
    <property type="term" value="P:DNA-templated transcription"/>
    <property type="evidence" value="ECO:0007669"/>
    <property type="project" value="InterPro"/>
</dbReference>
<dbReference type="AlphaFoldDB" id="A0A7C8IS54"/>
<protein>
    <recommendedName>
        <fullName evidence="4">Xylanolytic transcriptional activator regulatory domain-containing protein</fullName>
    </recommendedName>
</protein>
<evidence type="ECO:0000256" key="3">
    <source>
        <dbReference type="SAM" id="MobiDB-lite"/>
    </source>
</evidence>
<dbReference type="InterPro" id="IPR007219">
    <property type="entry name" value="XnlR_reg_dom"/>
</dbReference>
<name>A0A7C8IS54_9PEZI</name>
<dbReference type="OrthoDB" id="3266505at2759"/>
<dbReference type="PANTHER" id="PTHR33442:SF5">
    <property type="entry name" value="BIFUNCTIONAL TRANS-3-HYDROXY-L-PROLINE DEHYDRATASE_2-EPIMERASE"/>
    <property type="match status" value="1"/>
</dbReference>
<feature type="domain" description="Xylanolytic transcriptional activator regulatory" evidence="4">
    <location>
        <begin position="595"/>
        <end position="668"/>
    </location>
</feature>
<evidence type="ECO:0000313" key="6">
    <source>
        <dbReference type="Proteomes" id="UP000481858"/>
    </source>
</evidence>
<dbReference type="InParanoid" id="A0A7C8IS54"/>
<dbReference type="FunFam" id="3.10.310.10:FF:000005">
    <property type="entry name" value="Proline racemase"/>
    <property type="match status" value="1"/>
</dbReference>
<comment type="similarity">
    <text evidence="1">Belongs to the proline racemase family.</text>
</comment>
<keyword evidence="2" id="KW-0539">Nucleus</keyword>
<evidence type="ECO:0000313" key="5">
    <source>
        <dbReference type="EMBL" id="KAF2970926.1"/>
    </source>
</evidence>
<dbReference type="Gene3D" id="3.10.310.10">
    <property type="entry name" value="Diaminopimelate Epimerase, Chain A, domain 1"/>
    <property type="match status" value="2"/>
</dbReference>
<sequence>MPTGRTLNVVGVHCAGEVCDVIVGGVLDVPGKTMFEKMMHMWAKSDNIRHLLMNEPRGSSAMCMNLVLPHCNPEADAGFIIMEHEEYPPYVWSEYHRHGNRLVRVKAECEEGKCKSVEFQNVPAFVFALDLDITVPGFDVPVKVDVAWGGMIYALVNVDSIGLTIEKANGARLVDLGERIKKAVQEQTEFVHPENPDIRGVSILEFTGNLRDEGTHKTSVNTVVVSPGRLDRSPCGTGTCARLAVLHKRGLLAEGETFRHQGILGTEFIGHIRGVAKVGEYDAVIPAIKGTAWITAFKQVILHPTDPFPMGFRRGTAAAPVFENHEDAEPDLASRPGNEAGRNRGARLLTPIVGQVVPSSAQRSDGHDGTSPDLAGMADGQEGSYTPNSDSDDQHLSNPLSTGRSAFSTAGNGFTFYLGTSSNWSFTRRILSMTHERLFQLPLPTDELGFDCMIYELSWGGSGSVSSEPASPVLPSLDHCIYLINAVKFHCCQIFHLFDEESFMESLYAFYDNPLQQPRPSEELWYVHFLLILAFGKVFTTKTAQGKRPPGEAYFSKALHLLPNILMLWTRPVEATEVLCCIALYLQCIDSRIVAHNYIGQAIRLAMGCGLHTDMGTDGFGEALVERSRRVWWTVYILDCEMTSHMGLPQLHHDYGVCPKLPGFLGSPQRTAALSIRIKISRIMAKINDTVYGTHEVFLPFDLDSLFVSTVSAMVAFVLDVRLNENIPTWLQKSYSIFEEFITVGNRVALFRKSELLQLHGLLNSLPTDENSTLNKPDNGGASDDIHDRATSIDDIHNNVALVSTLLPPFSAAADPSGGSDISFENLLTTAEITEMANSIDGLDAEWVSQTILGQCNGTGF</sequence>
<organism evidence="5 6">
    <name type="scientific">Xylaria multiplex</name>
    <dbReference type="NCBI Taxonomy" id="323545"/>
    <lineage>
        <taxon>Eukaryota</taxon>
        <taxon>Fungi</taxon>
        <taxon>Dikarya</taxon>
        <taxon>Ascomycota</taxon>
        <taxon>Pezizomycotina</taxon>
        <taxon>Sordariomycetes</taxon>
        <taxon>Xylariomycetidae</taxon>
        <taxon>Xylariales</taxon>
        <taxon>Xylariaceae</taxon>
        <taxon>Xylaria</taxon>
    </lineage>
</organism>
<dbReference type="Pfam" id="PF05544">
    <property type="entry name" value="Pro_racemase"/>
    <property type="match status" value="2"/>
</dbReference>
<dbReference type="Pfam" id="PF04082">
    <property type="entry name" value="Fungal_trans"/>
    <property type="match status" value="1"/>
</dbReference>
<evidence type="ECO:0000259" key="4">
    <source>
        <dbReference type="SMART" id="SM00906"/>
    </source>
</evidence>
<dbReference type="Proteomes" id="UP000481858">
    <property type="component" value="Unassembled WGS sequence"/>
</dbReference>
<proteinExistence type="inferred from homology"/>
<dbReference type="SUPFAM" id="SSF54506">
    <property type="entry name" value="Diaminopimelate epimerase-like"/>
    <property type="match status" value="1"/>
</dbReference>
<dbReference type="GO" id="GO:0047580">
    <property type="term" value="F:4-hydroxyproline epimerase activity"/>
    <property type="evidence" value="ECO:0007669"/>
    <property type="project" value="TreeGrafter"/>
</dbReference>
<gene>
    <name evidence="5" type="ORF">GQX73_g2628</name>
</gene>
<dbReference type="InterPro" id="IPR008794">
    <property type="entry name" value="Pro_racemase_fam"/>
</dbReference>
<dbReference type="GO" id="GO:0008270">
    <property type="term" value="F:zinc ion binding"/>
    <property type="evidence" value="ECO:0007669"/>
    <property type="project" value="InterPro"/>
</dbReference>
<evidence type="ECO:0000256" key="1">
    <source>
        <dbReference type="ARBA" id="ARBA00007529"/>
    </source>
</evidence>
<dbReference type="GO" id="GO:0003677">
    <property type="term" value="F:DNA binding"/>
    <property type="evidence" value="ECO:0007669"/>
    <property type="project" value="InterPro"/>
</dbReference>
<evidence type="ECO:0000256" key="2">
    <source>
        <dbReference type="ARBA" id="ARBA00023242"/>
    </source>
</evidence>
<accession>A0A7C8IS54</accession>
<keyword evidence="6" id="KW-1185">Reference proteome</keyword>